<keyword evidence="3" id="KW-1015">Disulfide bond</keyword>
<dbReference type="Pfam" id="PF08246">
    <property type="entry name" value="Inhibitor_I29"/>
    <property type="match status" value="1"/>
</dbReference>
<reference evidence="8" key="1">
    <citation type="submission" date="2021-01" db="EMBL/GenBank/DDBJ databases">
        <authorList>
            <person name="Corre E."/>
            <person name="Pelletier E."/>
            <person name="Niang G."/>
            <person name="Scheremetjew M."/>
            <person name="Finn R."/>
            <person name="Kale V."/>
            <person name="Holt S."/>
            <person name="Cochrane G."/>
            <person name="Meng A."/>
            <person name="Brown T."/>
            <person name="Cohen L."/>
        </authorList>
    </citation>
    <scope>NUCLEOTIDE SEQUENCE</scope>
    <source>
        <strain evidence="8">RCC1693</strain>
    </source>
</reference>
<keyword evidence="2" id="KW-0865">Zymogen</keyword>
<dbReference type="PROSITE" id="PS00639">
    <property type="entry name" value="THIOL_PROTEASE_HIS"/>
    <property type="match status" value="1"/>
</dbReference>
<accession>A0A7S2FQF3</accession>
<feature type="domain" description="Peptidase C1A papain C-terminal" evidence="6">
    <location>
        <begin position="141"/>
        <end position="358"/>
    </location>
</feature>
<keyword evidence="4" id="KW-1133">Transmembrane helix</keyword>
<dbReference type="SUPFAM" id="SSF54001">
    <property type="entry name" value="Cysteine proteinases"/>
    <property type="match status" value="1"/>
</dbReference>
<dbReference type="SMART" id="SM00848">
    <property type="entry name" value="Inhibitor_I29"/>
    <property type="match status" value="1"/>
</dbReference>
<dbReference type="Gene3D" id="3.90.70.10">
    <property type="entry name" value="Cysteine proteinases"/>
    <property type="match status" value="1"/>
</dbReference>
<dbReference type="Pfam" id="PF00112">
    <property type="entry name" value="Peptidase_C1"/>
    <property type="match status" value="1"/>
</dbReference>
<dbReference type="PROSITE" id="PS00139">
    <property type="entry name" value="THIOL_PROTEASE_CYS"/>
    <property type="match status" value="1"/>
</dbReference>
<keyword evidence="5" id="KW-0732">Signal</keyword>
<feature type="chain" id="PRO_5031192113" evidence="5">
    <location>
        <begin position="18"/>
        <end position="472"/>
    </location>
</feature>
<dbReference type="PRINTS" id="PR00705">
    <property type="entry name" value="PAPAIN"/>
</dbReference>
<evidence type="ECO:0000256" key="5">
    <source>
        <dbReference type="SAM" id="SignalP"/>
    </source>
</evidence>
<keyword evidence="4" id="KW-0472">Membrane</keyword>
<protein>
    <submittedName>
        <fullName evidence="8">Uncharacterized protein</fullName>
    </submittedName>
</protein>
<dbReference type="SMART" id="SM00645">
    <property type="entry name" value="Pept_C1"/>
    <property type="match status" value="1"/>
</dbReference>
<dbReference type="InterPro" id="IPR039417">
    <property type="entry name" value="Peptidase_C1A_papain-like"/>
</dbReference>
<evidence type="ECO:0000313" key="8">
    <source>
        <dbReference type="EMBL" id="CAD9407757.1"/>
    </source>
</evidence>
<dbReference type="GO" id="GO:0006508">
    <property type="term" value="P:proteolysis"/>
    <property type="evidence" value="ECO:0007669"/>
    <property type="project" value="InterPro"/>
</dbReference>
<sequence length="472" mass="50960">MSRFGFLLAATLVTSNAGLLGAVDPSSALEESVLRTQFEKFVADFNRVYKDDDEVAERYEIFKSNIELIAVRNAAEAAAGSTGTHGVTKFADLTQEEFASRYLKTITPEDLAASKAQPGMFEAEATNNSSNSRLRGRQLLATYDQDWTGVYTTAVKNQGYCGSCWAFSVVEQVESDSMRLLGENDDFILSPQELVSCDTSNGNAGCNGGWTTTAYDYIESSGGLVQETAYPYVSGATGTQYSCDTDAILNPLVTVTDYYQYYTESAMAQHVGQVGTLSIAIDASTWASYTSGVMSTCGTSIDHAVQITGVNTDSSNSMGDAYWLVRNSWGTDWGYSGYIYLSYGDNTCGITTIPTYTEVKLTGGTSVPTAAPTAGSGISNTIKNLLREIEDATGLDEQYVVMILVFLIVFVICSCISCCCRQTRPRRQPPVRHVQNPVHQNYGEYPATQGQATLVYTPIQPSAPPASGPYSA</sequence>
<dbReference type="InterPro" id="IPR038765">
    <property type="entry name" value="Papain-like_cys_pep_sf"/>
</dbReference>
<organism evidence="8">
    <name type="scientific">Florenciella parvula</name>
    <dbReference type="NCBI Taxonomy" id="236787"/>
    <lineage>
        <taxon>Eukaryota</taxon>
        <taxon>Sar</taxon>
        <taxon>Stramenopiles</taxon>
        <taxon>Ochrophyta</taxon>
        <taxon>Dictyochophyceae</taxon>
        <taxon>Florenciellales</taxon>
        <taxon>Florenciella</taxon>
    </lineage>
</organism>
<proteinExistence type="inferred from homology"/>
<dbReference type="InterPro" id="IPR013201">
    <property type="entry name" value="Prot_inhib_I29"/>
</dbReference>
<dbReference type="InterPro" id="IPR000169">
    <property type="entry name" value="Pept_cys_AS"/>
</dbReference>
<dbReference type="AlphaFoldDB" id="A0A7S2FQF3"/>
<dbReference type="InterPro" id="IPR013128">
    <property type="entry name" value="Peptidase_C1A"/>
</dbReference>
<dbReference type="EMBL" id="HBGT01012237">
    <property type="protein sequence ID" value="CAD9407757.1"/>
    <property type="molecule type" value="Transcribed_RNA"/>
</dbReference>
<dbReference type="InterPro" id="IPR025661">
    <property type="entry name" value="Pept_asp_AS"/>
</dbReference>
<keyword evidence="4" id="KW-0812">Transmembrane</keyword>
<evidence type="ECO:0000259" key="7">
    <source>
        <dbReference type="SMART" id="SM00848"/>
    </source>
</evidence>
<dbReference type="GO" id="GO:0008234">
    <property type="term" value="F:cysteine-type peptidase activity"/>
    <property type="evidence" value="ECO:0007669"/>
    <property type="project" value="InterPro"/>
</dbReference>
<dbReference type="PROSITE" id="PS00640">
    <property type="entry name" value="THIOL_PROTEASE_ASN"/>
    <property type="match status" value="1"/>
</dbReference>
<dbReference type="InterPro" id="IPR025660">
    <property type="entry name" value="Pept_his_AS"/>
</dbReference>
<evidence type="ECO:0000256" key="2">
    <source>
        <dbReference type="ARBA" id="ARBA00023145"/>
    </source>
</evidence>
<comment type="similarity">
    <text evidence="1">Belongs to the peptidase C1 family.</text>
</comment>
<evidence type="ECO:0000256" key="4">
    <source>
        <dbReference type="SAM" id="Phobius"/>
    </source>
</evidence>
<dbReference type="CDD" id="cd02248">
    <property type="entry name" value="Peptidase_C1A"/>
    <property type="match status" value="1"/>
</dbReference>
<evidence type="ECO:0000256" key="3">
    <source>
        <dbReference type="ARBA" id="ARBA00023157"/>
    </source>
</evidence>
<evidence type="ECO:0000259" key="6">
    <source>
        <dbReference type="SMART" id="SM00645"/>
    </source>
</evidence>
<gene>
    <name evidence="8" type="ORF">FPAR1323_LOCUS6615</name>
</gene>
<dbReference type="PANTHER" id="PTHR12411">
    <property type="entry name" value="CYSTEINE PROTEASE FAMILY C1-RELATED"/>
    <property type="match status" value="1"/>
</dbReference>
<name>A0A7S2FQF3_9STRA</name>
<dbReference type="InterPro" id="IPR000668">
    <property type="entry name" value="Peptidase_C1A_C"/>
</dbReference>
<evidence type="ECO:0000256" key="1">
    <source>
        <dbReference type="ARBA" id="ARBA00008455"/>
    </source>
</evidence>
<feature type="transmembrane region" description="Helical" evidence="4">
    <location>
        <begin position="399"/>
        <end position="420"/>
    </location>
</feature>
<feature type="domain" description="Cathepsin propeptide inhibitor" evidence="7">
    <location>
        <begin position="38"/>
        <end position="98"/>
    </location>
</feature>
<feature type="signal peptide" evidence="5">
    <location>
        <begin position="1"/>
        <end position="17"/>
    </location>
</feature>